<dbReference type="Gene3D" id="1.10.260.40">
    <property type="entry name" value="lambda repressor-like DNA-binding domains"/>
    <property type="match status" value="1"/>
</dbReference>
<dbReference type="InterPro" id="IPR028082">
    <property type="entry name" value="Peripla_BP_I"/>
</dbReference>
<dbReference type="SUPFAM" id="SSF47413">
    <property type="entry name" value="lambda repressor-like DNA-binding domains"/>
    <property type="match status" value="1"/>
</dbReference>
<dbReference type="InterPro" id="IPR000843">
    <property type="entry name" value="HTH_LacI"/>
</dbReference>
<evidence type="ECO:0000256" key="4">
    <source>
        <dbReference type="SAM" id="MobiDB-lite"/>
    </source>
</evidence>
<name>A0ABW7HEW3_9BURK</name>
<accession>A0ABW7HEW3</accession>
<evidence type="ECO:0000256" key="2">
    <source>
        <dbReference type="ARBA" id="ARBA00023125"/>
    </source>
</evidence>
<proteinExistence type="predicted"/>
<feature type="domain" description="HTH lacI-type" evidence="5">
    <location>
        <begin position="22"/>
        <end position="79"/>
    </location>
</feature>
<evidence type="ECO:0000256" key="1">
    <source>
        <dbReference type="ARBA" id="ARBA00023015"/>
    </source>
</evidence>
<evidence type="ECO:0000256" key="3">
    <source>
        <dbReference type="ARBA" id="ARBA00023163"/>
    </source>
</evidence>
<reference evidence="6 7" key="1">
    <citation type="submission" date="2024-08" db="EMBL/GenBank/DDBJ databases">
        <authorList>
            <person name="Lu H."/>
        </authorList>
    </citation>
    <scope>NUCLEOTIDE SEQUENCE [LARGE SCALE GENOMIC DNA]</scope>
    <source>
        <strain evidence="6 7">BYS78W</strain>
    </source>
</reference>
<dbReference type="PANTHER" id="PTHR30146">
    <property type="entry name" value="LACI-RELATED TRANSCRIPTIONAL REPRESSOR"/>
    <property type="match status" value="1"/>
</dbReference>
<dbReference type="SUPFAM" id="SSF53822">
    <property type="entry name" value="Periplasmic binding protein-like I"/>
    <property type="match status" value="1"/>
</dbReference>
<dbReference type="Pfam" id="PF00356">
    <property type="entry name" value="LacI"/>
    <property type="match status" value="1"/>
</dbReference>
<keyword evidence="2 6" id="KW-0238">DNA-binding</keyword>
<evidence type="ECO:0000259" key="5">
    <source>
        <dbReference type="PROSITE" id="PS50932"/>
    </source>
</evidence>
<keyword evidence="3" id="KW-0804">Transcription</keyword>
<dbReference type="CDD" id="cd06267">
    <property type="entry name" value="PBP1_LacI_sugar_binding-like"/>
    <property type="match status" value="1"/>
</dbReference>
<evidence type="ECO:0000313" key="6">
    <source>
        <dbReference type="EMBL" id="MFG6488466.1"/>
    </source>
</evidence>
<gene>
    <name evidence="6" type="ORF">ACG04R_17400</name>
</gene>
<organism evidence="6 7">
    <name type="scientific">Pelomonas candidula</name>
    <dbReference type="NCBI Taxonomy" id="3299025"/>
    <lineage>
        <taxon>Bacteria</taxon>
        <taxon>Pseudomonadati</taxon>
        <taxon>Pseudomonadota</taxon>
        <taxon>Betaproteobacteria</taxon>
        <taxon>Burkholderiales</taxon>
        <taxon>Sphaerotilaceae</taxon>
        <taxon>Roseateles</taxon>
    </lineage>
</organism>
<dbReference type="Pfam" id="PF13377">
    <property type="entry name" value="Peripla_BP_3"/>
    <property type="match status" value="1"/>
</dbReference>
<dbReference type="PROSITE" id="PS50932">
    <property type="entry name" value="HTH_LACI_2"/>
    <property type="match status" value="1"/>
</dbReference>
<evidence type="ECO:0000313" key="7">
    <source>
        <dbReference type="Proteomes" id="UP001606134"/>
    </source>
</evidence>
<dbReference type="SMART" id="SM00354">
    <property type="entry name" value="HTH_LACI"/>
    <property type="match status" value="1"/>
</dbReference>
<dbReference type="Gene3D" id="3.40.50.2300">
    <property type="match status" value="2"/>
</dbReference>
<dbReference type="Proteomes" id="UP001606134">
    <property type="component" value="Unassembled WGS sequence"/>
</dbReference>
<comment type="caution">
    <text evidence="6">The sequence shown here is derived from an EMBL/GenBank/DDBJ whole genome shotgun (WGS) entry which is preliminary data.</text>
</comment>
<sequence>MSDSTPKPAEAPPKIPRRSSLPTLADVAREAGVSKMAASSALNGGQNSARVSAETRERVMAAAERLRYRPNANARALTYRRTNAIGFVTTLMGREPNAYFLEVFGGVIEGAMATGQTTAVFTLGSWDEAPTRIPALCDGRVDGLVVLAPRLEDDGESWLPEHTPMVSVHASGNWRAGGVNVESDEEAGAYDMVRQMFALGHRRILHVGGPEGFPGADRRIDGYMRAHADAGVTPPRDHVLRTSFTAEGGAQAMQAWLQRHRGRPLPDAVFGGSDAIAIGCMEALAVRGLNVPRDISVVGFDHTLLARTLHMAAVRQPLHEMGRRAVDVLVQLIEASRRDEAYVGPSNIVLLPETVPGRTLAEPRRTPLLID</sequence>
<dbReference type="InterPro" id="IPR010982">
    <property type="entry name" value="Lambda_DNA-bd_dom_sf"/>
</dbReference>
<dbReference type="RefSeq" id="WP_394413411.1">
    <property type="nucleotide sequence ID" value="NZ_JBIGIC010000008.1"/>
</dbReference>
<feature type="region of interest" description="Disordered" evidence="4">
    <location>
        <begin position="1"/>
        <end position="23"/>
    </location>
</feature>
<protein>
    <submittedName>
        <fullName evidence="6">LacI family DNA-binding transcriptional regulator</fullName>
    </submittedName>
</protein>
<dbReference type="GO" id="GO:0003677">
    <property type="term" value="F:DNA binding"/>
    <property type="evidence" value="ECO:0007669"/>
    <property type="project" value="UniProtKB-KW"/>
</dbReference>
<keyword evidence="7" id="KW-1185">Reference proteome</keyword>
<dbReference type="EMBL" id="JBIGIC010000008">
    <property type="protein sequence ID" value="MFG6488466.1"/>
    <property type="molecule type" value="Genomic_DNA"/>
</dbReference>
<keyword evidence="1" id="KW-0805">Transcription regulation</keyword>
<dbReference type="InterPro" id="IPR046335">
    <property type="entry name" value="LacI/GalR-like_sensor"/>
</dbReference>
<dbReference type="CDD" id="cd01392">
    <property type="entry name" value="HTH_LacI"/>
    <property type="match status" value="1"/>
</dbReference>
<dbReference type="PANTHER" id="PTHR30146:SF109">
    <property type="entry name" value="HTH-TYPE TRANSCRIPTIONAL REGULATOR GALS"/>
    <property type="match status" value="1"/>
</dbReference>
<dbReference type="PROSITE" id="PS00356">
    <property type="entry name" value="HTH_LACI_1"/>
    <property type="match status" value="1"/>
</dbReference>